<dbReference type="EMBL" id="FLRH01000003">
    <property type="protein sequence ID" value="SBT64243.1"/>
    <property type="molecule type" value="Genomic_DNA"/>
</dbReference>
<dbReference type="Proteomes" id="UP000199558">
    <property type="component" value="Unassembled WGS sequence"/>
</dbReference>
<dbReference type="AlphaFoldDB" id="A0A1A9B566"/>
<protein>
    <recommendedName>
        <fullName evidence="4">Transcriptional regulator PadR-like family protein</fullName>
    </recommendedName>
</protein>
<feature type="region of interest" description="Disordered" evidence="1">
    <location>
        <begin position="85"/>
        <end position="107"/>
    </location>
</feature>
<keyword evidence="3" id="KW-1185">Reference proteome</keyword>
<dbReference type="STRING" id="946078.GA0070622_1213"/>
<evidence type="ECO:0000313" key="2">
    <source>
        <dbReference type="EMBL" id="SBT64243.1"/>
    </source>
</evidence>
<proteinExistence type="predicted"/>
<reference evidence="3" key="1">
    <citation type="submission" date="2016-06" db="EMBL/GenBank/DDBJ databases">
        <authorList>
            <person name="Varghese N."/>
            <person name="Submissions Spin"/>
        </authorList>
    </citation>
    <scope>NUCLEOTIDE SEQUENCE [LARGE SCALE GENOMIC DNA]</scope>
    <source>
        <strain evidence="3">DSM 45794</strain>
    </source>
</reference>
<dbReference type="OrthoDB" id="9960609at2"/>
<name>A0A1A9B566_9ACTN</name>
<accession>A0A1A9B566</accession>
<feature type="compositionally biased region" description="Basic and acidic residues" evidence="1">
    <location>
        <begin position="85"/>
        <end position="97"/>
    </location>
</feature>
<dbReference type="RefSeq" id="WP_091569771.1">
    <property type="nucleotide sequence ID" value="NZ_FLRH01000003.1"/>
</dbReference>
<organism evidence="2 3">
    <name type="scientific">Micromonospora sediminicola</name>
    <dbReference type="NCBI Taxonomy" id="946078"/>
    <lineage>
        <taxon>Bacteria</taxon>
        <taxon>Bacillati</taxon>
        <taxon>Actinomycetota</taxon>
        <taxon>Actinomycetes</taxon>
        <taxon>Micromonosporales</taxon>
        <taxon>Micromonosporaceae</taxon>
        <taxon>Micromonospora</taxon>
    </lineage>
</organism>
<feature type="compositionally biased region" description="Low complexity" evidence="1">
    <location>
        <begin position="98"/>
        <end position="107"/>
    </location>
</feature>
<gene>
    <name evidence="2" type="ORF">GA0070622_1213</name>
</gene>
<sequence length="107" mass="11949">MRITLDEPQVDLLAAVDAGNVHTDPRFTLPDFERVPGEPGHRRATQRLQPLKDYRLVELDPDTPPDRWGVRPYRLTGLGERVLAEAREQEAADRAGEAEPAASGPDR</sequence>
<evidence type="ECO:0008006" key="4">
    <source>
        <dbReference type="Google" id="ProtNLM"/>
    </source>
</evidence>
<evidence type="ECO:0000256" key="1">
    <source>
        <dbReference type="SAM" id="MobiDB-lite"/>
    </source>
</evidence>
<evidence type="ECO:0000313" key="3">
    <source>
        <dbReference type="Proteomes" id="UP000199558"/>
    </source>
</evidence>